<comment type="caution">
    <text evidence="1">The sequence shown here is derived from an EMBL/GenBank/DDBJ whole genome shotgun (WGS) entry which is preliminary data.</text>
</comment>
<dbReference type="STRING" id="1802525.A2975_00895"/>
<organism evidence="1 2">
    <name type="scientific">Candidatus Woesebacteria bacterium RIFCSPLOWO2_01_FULL_44_14</name>
    <dbReference type="NCBI Taxonomy" id="1802525"/>
    <lineage>
        <taxon>Bacteria</taxon>
        <taxon>Candidatus Woeseibacteriota</taxon>
    </lineage>
</organism>
<dbReference type="EMBL" id="MGHL01000010">
    <property type="protein sequence ID" value="OGM69652.1"/>
    <property type="molecule type" value="Genomic_DNA"/>
</dbReference>
<sequence length="95" mass="11242">MKEEFDIVVSSGTLNSNFQDPYRFRKKTIKTLFSHAHEAISFNMAGFYPQPKNKNGSRVYYADSLTILKYCLSLSPKLIFRHHYHRKDFTIVMFK</sequence>
<reference evidence="1 2" key="1">
    <citation type="journal article" date="2016" name="Nat. Commun.">
        <title>Thousands of microbial genomes shed light on interconnected biogeochemical processes in an aquifer system.</title>
        <authorList>
            <person name="Anantharaman K."/>
            <person name="Brown C.T."/>
            <person name="Hug L.A."/>
            <person name="Sharon I."/>
            <person name="Castelle C.J."/>
            <person name="Probst A.J."/>
            <person name="Thomas B.C."/>
            <person name="Singh A."/>
            <person name="Wilkins M.J."/>
            <person name="Karaoz U."/>
            <person name="Brodie E.L."/>
            <person name="Williams K.H."/>
            <person name="Hubbard S.S."/>
            <person name="Banfield J.F."/>
        </authorList>
    </citation>
    <scope>NUCLEOTIDE SEQUENCE [LARGE SCALE GENOMIC DNA]</scope>
</reference>
<dbReference type="Proteomes" id="UP000178429">
    <property type="component" value="Unassembled WGS sequence"/>
</dbReference>
<evidence type="ECO:0000313" key="2">
    <source>
        <dbReference type="Proteomes" id="UP000178429"/>
    </source>
</evidence>
<accession>A0A1F8C066</accession>
<proteinExistence type="predicted"/>
<name>A0A1F8C066_9BACT</name>
<protein>
    <submittedName>
        <fullName evidence="1">Uncharacterized protein</fullName>
    </submittedName>
</protein>
<dbReference type="AlphaFoldDB" id="A0A1F8C066"/>
<gene>
    <name evidence="1" type="ORF">A2975_00895</name>
</gene>
<evidence type="ECO:0000313" key="1">
    <source>
        <dbReference type="EMBL" id="OGM69652.1"/>
    </source>
</evidence>